<evidence type="ECO:0000313" key="4">
    <source>
        <dbReference type="Proteomes" id="UP001259347"/>
    </source>
</evidence>
<proteinExistence type="predicted"/>
<name>A0ABU1SFB1_9MICO</name>
<feature type="transmembrane region" description="Helical" evidence="2">
    <location>
        <begin position="28"/>
        <end position="45"/>
    </location>
</feature>
<feature type="transmembrane region" description="Helical" evidence="2">
    <location>
        <begin position="51"/>
        <end position="70"/>
    </location>
</feature>
<dbReference type="Proteomes" id="UP001259347">
    <property type="component" value="Unassembled WGS sequence"/>
</dbReference>
<dbReference type="EMBL" id="JAVDUM010000013">
    <property type="protein sequence ID" value="MDR6868262.1"/>
    <property type="molecule type" value="Genomic_DNA"/>
</dbReference>
<feature type="region of interest" description="Disordered" evidence="1">
    <location>
        <begin position="75"/>
        <end position="123"/>
    </location>
</feature>
<organism evidence="3 4">
    <name type="scientific">Microbacterium resistens</name>
    <dbReference type="NCBI Taxonomy" id="156977"/>
    <lineage>
        <taxon>Bacteria</taxon>
        <taxon>Bacillati</taxon>
        <taxon>Actinomycetota</taxon>
        <taxon>Actinomycetes</taxon>
        <taxon>Micrococcales</taxon>
        <taxon>Microbacteriaceae</taxon>
        <taxon>Microbacterium</taxon>
    </lineage>
</organism>
<evidence type="ECO:0000256" key="2">
    <source>
        <dbReference type="SAM" id="Phobius"/>
    </source>
</evidence>
<accession>A0ABU1SFB1</accession>
<keyword evidence="2" id="KW-0472">Membrane</keyword>
<feature type="compositionally biased region" description="Polar residues" evidence="1">
    <location>
        <begin position="90"/>
        <end position="107"/>
    </location>
</feature>
<keyword evidence="2" id="KW-0812">Transmembrane</keyword>
<evidence type="ECO:0000256" key="1">
    <source>
        <dbReference type="SAM" id="MobiDB-lite"/>
    </source>
</evidence>
<evidence type="ECO:0000313" key="3">
    <source>
        <dbReference type="EMBL" id="MDR6868262.1"/>
    </source>
</evidence>
<dbReference type="RefSeq" id="WP_310021888.1">
    <property type="nucleotide sequence ID" value="NZ_JAVDUM010000013.1"/>
</dbReference>
<protein>
    <recommendedName>
        <fullName evidence="5">DUF3099 domain-containing protein</fullName>
    </recommendedName>
</protein>
<sequence length="123" mass="13240">MRKTANAPSVTSLPRAPRDEATSRVRQYMITMGIRVACFVLMVVITPYGWYTWVFGIAAAVLPYIAVVFANAGDDSVPTRAESPRLELTADTTIPAESTSAQPTITLHESESSERPPGPVSAS</sequence>
<reference evidence="3 4" key="1">
    <citation type="submission" date="2023-07" db="EMBL/GenBank/DDBJ databases">
        <title>Sorghum-associated microbial communities from plants grown in Nebraska, USA.</title>
        <authorList>
            <person name="Schachtman D."/>
        </authorList>
    </citation>
    <scope>NUCLEOTIDE SEQUENCE [LARGE SCALE GENOMIC DNA]</scope>
    <source>
        <strain evidence="3 4">2980</strain>
    </source>
</reference>
<comment type="caution">
    <text evidence="3">The sequence shown here is derived from an EMBL/GenBank/DDBJ whole genome shotgun (WGS) entry which is preliminary data.</text>
</comment>
<keyword evidence="4" id="KW-1185">Reference proteome</keyword>
<keyword evidence="2" id="KW-1133">Transmembrane helix</keyword>
<dbReference type="InterPro" id="IPR021449">
    <property type="entry name" value="DUF3099"/>
</dbReference>
<dbReference type="Pfam" id="PF11298">
    <property type="entry name" value="DUF3099"/>
    <property type="match status" value="1"/>
</dbReference>
<evidence type="ECO:0008006" key="5">
    <source>
        <dbReference type="Google" id="ProtNLM"/>
    </source>
</evidence>
<gene>
    <name evidence="3" type="ORF">J2Y69_002876</name>
</gene>